<feature type="compositionally biased region" description="Acidic residues" evidence="1">
    <location>
        <begin position="1"/>
        <end position="32"/>
    </location>
</feature>
<dbReference type="KEGG" id="nsn:EXE58_11425"/>
<protein>
    <submittedName>
        <fullName evidence="2">Uncharacterized protein</fullName>
    </submittedName>
</protein>
<name>A0A4V1BMD7_9ACTN</name>
<evidence type="ECO:0000256" key="1">
    <source>
        <dbReference type="SAM" id="MobiDB-lite"/>
    </source>
</evidence>
<gene>
    <name evidence="2" type="ORF">EXE58_11425</name>
</gene>
<proteinExistence type="predicted"/>
<organism evidence="2 3">
    <name type="scientific">Nocardioides seonyuensis</name>
    <dbReference type="NCBI Taxonomy" id="2518371"/>
    <lineage>
        <taxon>Bacteria</taxon>
        <taxon>Bacillati</taxon>
        <taxon>Actinomycetota</taxon>
        <taxon>Actinomycetes</taxon>
        <taxon>Propionibacteriales</taxon>
        <taxon>Nocardioidaceae</taxon>
        <taxon>Nocardioides</taxon>
    </lineage>
</organism>
<reference evidence="2 3" key="1">
    <citation type="submission" date="2019-03" db="EMBL/GenBank/DDBJ databases">
        <title>Three New Species of Nocardioides, Nocardioides euryhalodurans sp. nov., Nocardioides seonyuensis sp. nov. and Nocardioides eburneoflavus sp. nov. Iolated from Soil.</title>
        <authorList>
            <person name="Roh S.G."/>
            <person name="Lee C."/>
            <person name="Kim M.-K."/>
            <person name="Kim S.B."/>
        </authorList>
    </citation>
    <scope>NUCLEOTIDE SEQUENCE [LARGE SCALE GENOMIC DNA]</scope>
    <source>
        <strain evidence="2 3">MMS17-SY207-3</strain>
    </source>
</reference>
<sequence>MSDQPGDEQPGDDQPGDEQPDDEQDVVPDETDAQARARAEAARQRRLDEVFGSGEHHGGGKGDAWYRGEVPPHHG</sequence>
<feature type="compositionally biased region" description="Basic and acidic residues" evidence="1">
    <location>
        <begin position="33"/>
        <end position="75"/>
    </location>
</feature>
<keyword evidence="3" id="KW-1185">Reference proteome</keyword>
<accession>A0A4V1BMD7</accession>
<dbReference type="EMBL" id="CP038436">
    <property type="protein sequence ID" value="QBX56012.1"/>
    <property type="molecule type" value="Genomic_DNA"/>
</dbReference>
<evidence type="ECO:0000313" key="2">
    <source>
        <dbReference type="EMBL" id="QBX56012.1"/>
    </source>
</evidence>
<dbReference type="Proteomes" id="UP000294853">
    <property type="component" value="Chromosome"/>
</dbReference>
<feature type="region of interest" description="Disordered" evidence="1">
    <location>
        <begin position="1"/>
        <end position="75"/>
    </location>
</feature>
<evidence type="ECO:0000313" key="3">
    <source>
        <dbReference type="Proteomes" id="UP000294853"/>
    </source>
</evidence>
<dbReference type="AlphaFoldDB" id="A0A4V1BMD7"/>
<dbReference type="RefSeq" id="WP_135268003.1">
    <property type="nucleotide sequence ID" value="NZ_CP038436.1"/>
</dbReference>